<comment type="subcellular location">
    <subcellularLocation>
        <location evidence="1">Cell membrane</location>
        <topology evidence="1">Multi-pass membrane protein</topology>
    </subcellularLocation>
</comment>
<dbReference type="Gene3D" id="3.40.50.300">
    <property type="entry name" value="P-loop containing nucleotide triphosphate hydrolases"/>
    <property type="match status" value="1"/>
</dbReference>
<dbReference type="InterPro" id="IPR011527">
    <property type="entry name" value="ABC1_TM_dom"/>
</dbReference>
<feature type="domain" description="ABC transmembrane type-1" evidence="9">
    <location>
        <begin position="29"/>
        <end position="325"/>
    </location>
</feature>
<accession>A0ABS2UAZ7</accession>
<dbReference type="PANTHER" id="PTHR24221">
    <property type="entry name" value="ATP-BINDING CASSETTE SUB-FAMILY B"/>
    <property type="match status" value="1"/>
</dbReference>
<evidence type="ECO:0000259" key="8">
    <source>
        <dbReference type="PROSITE" id="PS50893"/>
    </source>
</evidence>
<dbReference type="Gene3D" id="1.20.1560.10">
    <property type="entry name" value="ABC transporter type 1, transmembrane domain"/>
    <property type="match status" value="1"/>
</dbReference>
<proteinExistence type="predicted"/>
<keyword evidence="2 7" id="KW-0812">Transmembrane</keyword>
<evidence type="ECO:0000313" key="10">
    <source>
        <dbReference type="EMBL" id="MBM9577344.1"/>
    </source>
</evidence>
<evidence type="ECO:0000256" key="4">
    <source>
        <dbReference type="ARBA" id="ARBA00022840"/>
    </source>
</evidence>
<evidence type="ECO:0000259" key="9">
    <source>
        <dbReference type="PROSITE" id="PS50929"/>
    </source>
</evidence>
<dbReference type="InterPro" id="IPR003593">
    <property type="entry name" value="AAA+_ATPase"/>
</dbReference>
<dbReference type="PROSITE" id="PS00211">
    <property type="entry name" value="ABC_TRANSPORTER_1"/>
    <property type="match status" value="1"/>
</dbReference>
<feature type="transmembrane region" description="Helical" evidence="7">
    <location>
        <begin position="28"/>
        <end position="52"/>
    </location>
</feature>
<dbReference type="Pfam" id="PF00664">
    <property type="entry name" value="ABC_membrane"/>
    <property type="match status" value="1"/>
</dbReference>
<keyword evidence="4 10" id="KW-0067">ATP-binding</keyword>
<feature type="transmembrane region" description="Helical" evidence="7">
    <location>
        <begin position="161"/>
        <end position="178"/>
    </location>
</feature>
<dbReference type="Proteomes" id="UP000724686">
    <property type="component" value="Unassembled WGS sequence"/>
</dbReference>
<dbReference type="InterPro" id="IPR039421">
    <property type="entry name" value="Type_1_exporter"/>
</dbReference>
<keyword evidence="5 7" id="KW-1133">Transmembrane helix</keyword>
<dbReference type="PROSITE" id="PS50929">
    <property type="entry name" value="ABC_TM1F"/>
    <property type="match status" value="1"/>
</dbReference>
<dbReference type="SUPFAM" id="SSF90123">
    <property type="entry name" value="ABC transporter transmembrane region"/>
    <property type="match status" value="1"/>
</dbReference>
<organism evidence="10 11">
    <name type="scientific">Leptospira ainlahdjerensis</name>
    <dbReference type="NCBI Taxonomy" id="2810033"/>
    <lineage>
        <taxon>Bacteria</taxon>
        <taxon>Pseudomonadati</taxon>
        <taxon>Spirochaetota</taxon>
        <taxon>Spirochaetia</taxon>
        <taxon>Leptospirales</taxon>
        <taxon>Leptospiraceae</taxon>
        <taxon>Leptospira</taxon>
    </lineage>
</organism>
<dbReference type="InterPro" id="IPR027417">
    <property type="entry name" value="P-loop_NTPase"/>
</dbReference>
<gene>
    <name evidence="10" type="ORF">JWG45_09285</name>
</gene>
<feature type="domain" description="ABC transporter" evidence="8">
    <location>
        <begin position="363"/>
        <end position="584"/>
    </location>
</feature>
<evidence type="ECO:0000256" key="5">
    <source>
        <dbReference type="ARBA" id="ARBA00022989"/>
    </source>
</evidence>
<protein>
    <submittedName>
        <fullName evidence="10">ABC transporter ATP-binding protein</fullName>
    </submittedName>
</protein>
<dbReference type="SMART" id="SM00382">
    <property type="entry name" value="AAA"/>
    <property type="match status" value="1"/>
</dbReference>
<evidence type="ECO:0000313" key="11">
    <source>
        <dbReference type="Proteomes" id="UP000724686"/>
    </source>
</evidence>
<feature type="transmembrane region" description="Helical" evidence="7">
    <location>
        <begin position="272"/>
        <end position="293"/>
    </location>
</feature>
<name>A0ABS2UAZ7_9LEPT</name>
<evidence type="ECO:0000256" key="1">
    <source>
        <dbReference type="ARBA" id="ARBA00004651"/>
    </source>
</evidence>
<evidence type="ECO:0000256" key="6">
    <source>
        <dbReference type="ARBA" id="ARBA00023136"/>
    </source>
</evidence>
<feature type="transmembrane region" description="Helical" evidence="7">
    <location>
        <begin position="82"/>
        <end position="106"/>
    </location>
</feature>
<dbReference type="EMBL" id="JAFFPU010000033">
    <property type="protein sequence ID" value="MBM9577344.1"/>
    <property type="molecule type" value="Genomic_DNA"/>
</dbReference>
<evidence type="ECO:0000256" key="7">
    <source>
        <dbReference type="SAM" id="Phobius"/>
    </source>
</evidence>
<keyword evidence="11" id="KW-1185">Reference proteome</keyword>
<dbReference type="RefSeq" id="WP_205279477.1">
    <property type="nucleotide sequence ID" value="NZ_JAFFPU010000033.1"/>
</dbReference>
<dbReference type="InterPro" id="IPR017871">
    <property type="entry name" value="ABC_transporter-like_CS"/>
</dbReference>
<feature type="transmembrane region" description="Helical" evidence="7">
    <location>
        <begin position="184"/>
        <end position="203"/>
    </location>
</feature>
<dbReference type="InterPro" id="IPR003439">
    <property type="entry name" value="ABC_transporter-like_ATP-bd"/>
</dbReference>
<evidence type="ECO:0000256" key="3">
    <source>
        <dbReference type="ARBA" id="ARBA00022741"/>
    </source>
</evidence>
<comment type="caution">
    <text evidence="10">The sequence shown here is derived from an EMBL/GenBank/DDBJ whole genome shotgun (WGS) entry which is preliminary data.</text>
</comment>
<sequence>MINLQKSNSNYVKKIWFLFNESRKRKTYFMFFLIFLSMFFESFGVGIVIPLISVLTDARLLSENSFFVSLLNYIGNPKVEVLILYSMISMVVVYTIRTIFLIYLTWSQATYSSEFQAELSKSLFSKYLRQSYLFHLNRNSSELIRNTSTEVSTLVSMVQQILVLGTELITLLGISFLLVSMEPIGALIVIGLISFAGGIFFYFTKKKLLELGLARQDSESERLKHFQQGLGGVKDIKLYARETEFLNQYQVQIDRGAKVVRKYTTLLALPRLWLEYISIIGLAGLVIGILIQGKPVSDIVVLIALFGAAAFRIMPSINRILIILQNIKFSLPTIDLIYSEMADIGDESDSGSENGSIQFKSKIEAKNIHLSFGDHEILKGISLSIEKGKTVGFIGESGAGKSTFIDIFLGLLEPTEGSIYIDDVPIQKGKRSWQNLIGYVSQTIYLTDDTLRRNIAFGLSDEQIDEKAIQNAVRLAQLQSFVETTPNGLDTIVGERGVRLSGGQRQRIGIARALYHNPSVLVLDEATSSLDVETEKGVMEAINALHGVKTILIIAHRLSTLDHCDVIFKLNNGYLAEERIVSDNSK</sequence>
<keyword evidence="3" id="KW-0547">Nucleotide-binding</keyword>
<dbReference type="GO" id="GO:0005524">
    <property type="term" value="F:ATP binding"/>
    <property type="evidence" value="ECO:0007669"/>
    <property type="project" value="UniProtKB-KW"/>
</dbReference>
<dbReference type="InterPro" id="IPR036640">
    <property type="entry name" value="ABC1_TM_sf"/>
</dbReference>
<reference evidence="10 11" key="1">
    <citation type="submission" date="2021-02" db="EMBL/GenBank/DDBJ databases">
        <title>Leptospira ainlahdjerensis sp. nov., Leptospira ainazelensis sp. nov., Leptospira abararensis sp. nov. and Leptospira chreensis sp. nov., four new species isolated from water sources in Algeria.</title>
        <authorList>
            <person name="Amara Korba A."/>
            <person name="Kainiu M."/>
            <person name="Vincent A.T."/>
            <person name="Mariet J.-F."/>
            <person name="Veyrier F.J."/>
            <person name="Goarant C."/>
            <person name="Picardeau M."/>
        </authorList>
    </citation>
    <scope>NUCLEOTIDE SEQUENCE [LARGE SCALE GENOMIC DNA]</scope>
    <source>
        <strain evidence="10 11">201903070</strain>
    </source>
</reference>
<dbReference type="PANTHER" id="PTHR24221:SF654">
    <property type="entry name" value="ATP-BINDING CASSETTE SUB-FAMILY B MEMBER 6"/>
    <property type="match status" value="1"/>
</dbReference>
<dbReference type="Pfam" id="PF00005">
    <property type="entry name" value="ABC_tran"/>
    <property type="match status" value="1"/>
</dbReference>
<keyword evidence="6 7" id="KW-0472">Membrane</keyword>
<feature type="transmembrane region" description="Helical" evidence="7">
    <location>
        <begin position="299"/>
        <end position="321"/>
    </location>
</feature>
<dbReference type="SUPFAM" id="SSF52540">
    <property type="entry name" value="P-loop containing nucleoside triphosphate hydrolases"/>
    <property type="match status" value="1"/>
</dbReference>
<evidence type="ECO:0000256" key="2">
    <source>
        <dbReference type="ARBA" id="ARBA00022692"/>
    </source>
</evidence>
<dbReference type="PROSITE" id="PS50893">
    <property type="entry name" value="ABC_TRANSPORTER_2"/>
    <property type="match status" value="1"/>
</dbReference>